<feature type="compositionally biased region" description="Polar residues" evidence="1">
    <location>
        <begin position="1"/>
        <end position="15"/>
    </location>
</feature>
<protein>
    <submittedName>
        <fullName evidence="2">Uncharacterized protein</fullName>
    </submittedName>
</protein>
<feature type="compositionally biased region" description="Polar residues" evidence="1">
    <location>
        <begin position="83"/>
        <end position="93"/>
    </location>
</feature>
<dbReference type="EMBL" id="MN740368">
    <property type="protein sequence ID" value="QHU03013.1"/>
    <property type="molecule type" value="Genomic_DNA"/>
</dbReference>
<sequence length="114" mass="12295">MTLVFTTKARNNGVTTHKGGSPFKPANMTQGSVLTNASMVYSKKGGGGQHWHDSSTYIQQKKRIAIGKNKNRVGLSEGDKSSYKSTENNSRKSALSRVRGGGAVVPKKKTAKKR</sequence>
<evidence type="ECO:0000256" key="1">
    <source>
        <dbReference type="SAM" id="MobiDB-lite"/>
    </source>
</evidence>
<feature type="compositionally biased region" description="Basic residues" evidence="1">
    <location>
        <begin position="62"/>
        <end position="71"/>
    </location>
</feature>
<organism evidence="2">
    <name type="scientific">viral metagenome</name>
    <dbReference type="NCBI Taxonomy" id="1070528"/>
    <lineage>
        <taxon>unclassified sequences</taxon>
        <taxon>metagenomes</taxon>
        <taxon>organismal metagenomes</taxon>
    </lineage>
</organism>
<evidence type="ECO:0000313" key="2">
    <source>
        <dbReference type="EMBL" id="QHU03013.1"/>
    </source>
</evidence>
<name>A0A6C0JCB5_9ZZZZ</name>
<feature type="region of interest" description="Disordered" evidence="1">
    <location>
        <begin position="1"/>
        <end position="29"/>
    </location>
</feature>
<accession>A0A6C0JCB5</accession>
<reference evidence="2" key="1">
    <citation type="journal article" date="2020" name="Nature">
        <title>Giant virus diversity and host interactions through global metagenomics.</title>
        <authorList>
            <person name="Schulz F."/>
            <person name="Roux S."/>
            <person name="Paez-Espino D."/>
            <person name="Jungbluth S."/>
            <person name="Walsh D.A."/>
            <person name="Denef V.J."/>
            <person name="McMahon K.D."/>
            <person name="Konstantinidis K.T."/>
            <person name="Eloe-Fadrosh E.A."/>
            <person name="Kyrpides N.C."/>
            <person name="Woyke T."/>
        </authorList>
    </citation>
    <scope>NUCLEOTIDE SEQUENCE</scope>
    <source>
        <strain evidence="2">GVMAG-M-3300025890-48</strain>
    </source>
</reference>
<dbReference type="AlphaFoldDB" id="A0A6C0JCB5"/>
<proteinExistence type="predicted"/>
<feature type="region of interest" description="Disordered" evidence="1">
    <location>
        <begin position="62"/>
        <end position="114"/>
    </location>
</feature>